<protein>
    <submittedName>
        <fullName evidence="1">Uncharacterized protein</fullName>
    </submittedName>
</protein>
<evidence type="ECO:0000313" key="1">
    <source>
        <dbReference type="EMBL" id="QJA46536.1"/>
    </source>
</evidence>
<name>A0A6H1ZF38_9ZZZZ</name>
<gene>
    <name evidence="2" type="ORF">MM415B00684_0027</name>
    <name evidence="1" type="ORF">TM448A00447_0013</name>
    <name evidence="3" type="ORF">TM448B00974_0011</name>
</gene>
<proteinExistence type="predicted"/>
<dbReference type="Gene3D" id="3.90.1480.10">
    <property type="entry name" value="Alpha-2,3-sialyltransferase"/>
    <property type="match status" value="1"/>
</dbReference>
<evidence type="ECO:0000313" key="2">
    <source>
        <dbReference type="EMBL" id="QJA62918.1"/>
    </source>
</evidence>
<dbReference type="EMBL" id="MT144014">
    <property type="protein sequence ID" value="QJA46536.1"/>
    <property type="molecule type" value="Genomic_DNA"/>
</dbReference>
<dbReference type="EMBL" id="MT141485">
    <property type="protein sequence ID" value="QJA62918.1"/>
    <property type="molecule type" value="Genomic_DNA"/>
</dbReference>
<organism evidence="1">
    <name type="scientific">viral metagenome</name>
    <dbReference type="NCBI Taxonomy" id="1070528"/>
    <lineage>
        <taxon>unclassified sequences</taxon>
        <taxon>metagenomes</taxon>
        <taxon>organismal metagenomes</taxon>
    </lineage>
</organism>
<dbReference type="AlphaFoldDB" id="A0A6H1ZF38"/>
<reference evidence="1" key="1">
    <citation type="submission" date="2020-03" db="EMBL/GenBank/DDBJ databases">
        <title>The deep terrestrial virosphere.</title>
        <authorList>
            <person name="Holmfeldt K."/>
            <person name="Nilsson E."/>
            <person name="Simone D."/>
            <person name="Lopez-Fernandez M."/>
            <person name="Wu X."/>
            <person name="de Brujin I."/>
            <person name="Lundin D."/>
            <person name="Andersson A."/>
            <person name="Bertilsson S."/>
            <person name="Dopson M."/>
        </authorList>
    </citation>
    <scope>NUCLEOTIDE SEQUENCE</scope>
    <source>
        <strain evidence="2">MM415B00684</strain>
        <strain evidence="1">TM448A00447</strain>
        <strain evidence="3">TM448B00974</strain>
    </source>
</reference>
<accession>A0A6H1ZF38</accession>
<sequence length="237" mass="26379">MQARSCNEFCDAHRDDTIVLVGSAPSLNDTDLSLLGGTPTIGCNRILNHPTFRPTYLMTSDRRPYIEEMAHGNYEKYCRALKIMLSTTIFDRNIICHNTPCQKPPSFLWYAWRVGCSSTPFNWASFSQPLCSFGSILGPMLQAAVIMGAARIGIVGVDMECTSAASLHFYKDASWEGLNDRPRKLGDKVIRGSSLDLYVKAWKELSGRGIELANLSPWTNTRFSKCFGAVDMKSFLG</sequence>
<dbReference type="EMBL" id="MT144682">
    <property type="protein sequence ID" value="QJH97321.1"/>
    <property type="molecule type" value="Genomic_DNA"/>
</dbReference>
<evidence type="ECO:0000313" key="3">
    <source>
        <dbReference type="EMBL" id="QJH97321.1"/>
    </source>
</evidence>